<reference evidence="4 5" key="1">
    <citation type="submission" date="2020-05" db="EMBL/GenBank/DDBJ databases">
        <title>Genome sequencing of Spirosoma sp. TS118.</title>
        <authorList>
            <person name="Lee J.-H."/>
            <person name="Jeong S."/>
            <person name="Zhao L."/>
            <person name="Jung J.-H."/>
            <person name="Kim M.-K."/>
            <person name="Lim S."/>
        </authorList>
    </citation>
    <scope>NUCLEOTIDE SEQUENCE [LARGE SCALE GENOMIC DNA]</scope>
    <source>
        <strain evidence="4 5">TS118</strain>
    </source>
</reference>
<name>A0A6M5Y7H5_9BACT</name>
<dbReference type="KEGG" id="stae:HNV11_04415"/>
<dbReference type="Proteomes" id="UP000502756">
    <property type="component" value="Chromosome"/>
</dbReference>
<gene>
    <name evidence="4" type="ORF">HNV11_04415</name>
</gene>
<dbReference type="InterPro" id="IPR051122">
    <property type="entry name" value="SDR_DHRS6-like"/>
</dbReference>
<dbReference type="FunFam" id="3.40.50.720:FF:000084">
    <property type="entry name" value="Short-chain dehydrogenase reductase"/>
    <property type="match status" value="1"/>
</dbReference>
<dbReference type="PRINTS" id="PR00081">
    <property type="entry name" value="GDHRDH"/>
</dbReference>
<organism evidence="4 5">
    <name type="scientific">Spirosoma taeanense</name>
    <dbReference type="NCBI Taxonomy" id="2735870"/>
    <lineage>
        <taxon>Bacteria</taxon>
        <taxon>Pseudomonadati</taxon>
        <taxon>Bacteroidota</taxon>
        <taxon>Cytophagia</taxon>
        <taxon>Cytophagales</taxon>
        <taxon>Cytophagaceae</taxon>
        <taxon>Spirosoma</taxon>
    </lineage>
</organism>
<evidence type="ECO:0000259" key="3">
    <source>
        <dbReference type="SMART" id="SM00822"/>
    </source>
</evidence>
<dbReference type="Gene3D" id="3.40.50.720">
    <property type="entry name" value="NAD(P)-binding Rossmann-like Domain"/>
    <property type="match status" value="1"/>
</dbReference>
<evidence type="ECO:0000256" key="1">
    <source>
        <dbReference type="ARBA" id="ARBA00006484"/>
    </source>
</evidence>
<dbReference type="PANTHER" id="PTHR43477">
    <property type="entry name" value="DIHYDROANTICAPSIN 7-DEHYDROGENASE"/>
    <property type="match status" value="1"/>
</dbReference>
<evidence type="ECO:0000256" key="2">
    <source>
        <dbReference type="ARBA" id="ARBA00023002"/>
    </source>
</evidence>
<evidence type="ECO:0000313" key="5">
    <source>
        <dbReference type="Proteomes" id="UP000502756"/>
    </source>
</evidence>
<dbReference type="Pfam" id="PF13561">
    <property type="entry name" value="adh_short_C2"/>
    <property type="match status" value="1"/>
</dbReference>
<dbReference type="InterPro" id="IPR020904">
    <property type="entry name" value="Sc_DH/Rdtase_CS"/>
</dbReference>
<dbReference type="RefSeq" id="WP_171738510.1">
    <property type="nucleotide sequence ID" value="NZ_CP053435.1"/>
</dbReference>
<dbReference type="InterPro" id="IPR057326">
    <property type="entry name" value="KR_dom"/>
</dbReference>
<dbReference type="PANTHER" id="PTHR43477:SF1">
    <property type="entry name" value="DIHYDROANTICAPSIN 7-DEHYDROGENASE"/>
    <property type="match status" value="1"/>
</dbReference>
<evidence type="ECO:0000313" key="4">
    <source>
        <dbReference type="EMBL" id="QJW88672.1"/>
    </source>
</evidence>
<accession>A0A6M5Y7H5</accession>
<dbReference type="AlphaFoldDB" id="A0A6M5Y7H5"/>
<comment type="similarity">
    <text evidence="1">Belongs to the short-chain dehydrogenases/reductases (SDR) family.</text>
</comment>
<dbReference type="InterPro" id="IPR002347">
    <property type="entry name" value="SDR_fam"/>
</dbReference>
<dbReference type="GO" id="GO:0016491">
    <property type="term" value="F:oxidoreductase activity"/>
    <property type="evidence" value="ECO:0007669"/>
    <property type="project" value="UniProtKB-KW"/>
</dbReference>
<protein>
    <submittedName>
        <fullName evidence="4">SDR family oxidoreductase</fullName>
    </submittedName>
</protein>
<dbReference type="SMART" id="SM00822">
    <property type="entry name" value="PKS_KR"/>
    <property type="match status" value="1"/>
</dbReference>
<dbReference type="EMBL" id="CP053435">
    <property type="protein sequence ID" value="QJW88672.1"/>
    <property type="molecule type" value="Genomic_DNA"/>
</dbReference>
<dbReference type="InterPro" id="IPR036291">
    <property type="entry name" value="NAD(P)-bd_dom_sf"/>
</dbReference>
<sequence>MFSLKNKTALITGGASGIGLAIAKTFAQAGASVHILDLNQDQAEQAADDIRQAGGQAASHAVDVSNQQQAIDVVGRIASREPIHILVNNAGVSHIGTVETTTEADFDRIFRINVKGVYNCLYAVIPHLKANGGGVILNMASVAATLGLSDRFAYSMSKGAVLTMTLSVAKDYLNDNIRCNCISPARVHTPFVDGFLAKNYPGREAEMFEKLSKTQPIGRMAEPQEVGALALYLCSDEAGFITGTDYPLDGGFIRLNS</sequence>
<dbReference type="PROSITE" id="PS00061">
    <property type="entry name" value="ADH_SHORT"/>
    <property type="match status" value="1"/>
</dbReference>
<keyword evidence="2" id="KW-0560">Oxidoreductase</keyword>
<feature type="domain" description="Ketoreductase" evidence="3">
    <location>
        <begin position="7"/>
        <end position="176"/>
    </location>
</feature>
<proteinExistence type="inferred from homology"/>
<dbReference type="CDD" id="cd05233">
    <property type="entry name" value="SDR_c"/>
    <property type="match status" value="1"/>
</dbReference>
<dbReference type="SUPFAM" id="SSF51735">
    <property type="entry name" value="NAD(P)-binding Rossmann-fold domains"/>
    <property type="match status" value="1"/>
</dbReference>
<dbReference type="NCBIfam" id="NF005559">
    <property type="entry name" value="PRK07231.1"/>
    <property type="match status" value="1"/>
</dbReference>
<keyword evidence="5" id="KW-1185">Reference proteome</keyword>
<dbReference type="PRINTS" id="PR00080">
    <property type="entry name" value="SDRFAMILY"/>
</dbReference>